<dbReference type="SUPFAM" id="SSF54427">
    <property type="entry name" value="NTF2-like"/>
    <property type="match status" value="1"/>
</dbReference>
<proteinExistence type="predicted"/>
<protein>
    <recommendedName>
        <fullName evidence="3">Ketosteroid isomerase</fullName>
    </recommendedName>
</protein>
<evidence type="ECO:0008006" key="3">
    <source>
        <dbReference type="Google" id="ProtNLM"/>
    </source>
</evidence>
<dbReference type="InterPro" id="IPR032710">
    <property type="entry name" value="NTF2-like_dom_sf"/>
</dbReference>
<evidence type="ECO:0000313" key="2">
    <source>
        <dbReference type="Proteomes" id="UP001285921"/>
    </source>
</evidence>
<sequence>MHKSIGTRMSRTYDAFDAFKHAFETGKTIHFLQRVTEDFRFRVPLPLEGWNNEQYGKERFEELIRFERSVLQAYFTPILVLENEDNGIVVFRAEGILNGKSYLNELTVVYEYEEDRIRSFREYVGTPLKNYEAP</sequence>
<name>A0ABQ6NI51_9BACL</name>
<gene>
    <name evidence="1" type="ORF">PghCCS26_19190</name>
</gene>
<keyword evidence="2" id="KW-1185">Reference proteome</keyword>
<accession>A0ABQ6NI51</accession>
<evidence type="ECO:0000313" key="1">
    <source>
        <dbReference type="EMBL" id="GMK44791.1"/>
    </source>
</evidence>
<dbReference type="Gene3D" id="3.10.450.50">
    <property type="match status" value="1"/>
</dbReference>
<comment type="caution">
    <text evidence="1">The sequence shown here is derived from an EMBL/GenBank/DDBJ whole genome shotgun (WGS) entry which is preliminary data.</text>
</comment>
<dbReference type="EMBL" id="BTCL01000005">
    <property type="protein sequence ID" value="GMK44791.1"/>
    <property type="molecule type" value="Genomic_DNA"/>
</dbReference>
<reference evidence="1 2" key="1">
    <citation type="submission" date="2023-05" db="EMBL/GenBank/DDBJ databases">
        <title>Draft genome of Paenibacillus sp. CCS26.</title>
        <authorList>
            <person name="Akita H."/>
            <person name="Shinto Y."/>
            <person name="Kimura Z."/>
        </authorList>
    </citation>
    <scope>NUCLEOTIDE SEQUENCE [LARGE SCALE GENOMIC DNA]</scope>
    <source>
        <strain evidence="1 2">CCS26</strain>
    </source>
</reference>
<dbReference type="Proteomes" id="UP001285921">
    <property type="component" value="Unassembled WGS sequence"/>
</dbReference>
<organism evidence="1 2">
    <name type="scientific">Paenibacillus glycanilyticus</name>
    <dbReference type="NCBI Taxonomy" id="126569"/>
    <lineage>
        <taxon>Bacteria</taxon>
        <taxon>Bacillati</taxon>
        <taxon>Bacillota</taxon>
        <taxon>Bacilli</taxon>
        <taxon>Bacillales</taxon>
        <taxon>Paenibacillaceae</taxon>
        <taxon>Paenibacillus</taxon>
    </lineage>
</organism>
<dbReference type="RefSeq" id="WP_317979729.1">
    <property type="nucleotide sequence ID" value="NZ_BTCL01000005.1"/>
</dbReference>